<sequence length="107" mass="12690">MQEQQLTCNNNLMMLANKLNNNDWHWTIYDCNKIIHCLPYVELKLAVNFFCGCPRENVDLFMNRFNRQCQANNYADDQKRLIFPSLLQEAAEVVYHNIPTAEKQMMT</sequence>
<accession>A0A915J2X0</accession>
<name>A0A915J2X0_ROMCU</name>
<proteinExistence type="predicted"/>
<organism evidence="1 2">
    <name type="scientific">Romanomermis culicivorax</name>
    <name type="common">Nematode worm</name>
    <dbReference type="NCBI Taxonomy" id="13658"/>
    <lineage>
        <taxon>Eukaryota</taxon>
        <taxon>Metazoa</taxon>
        <taxon>Ecdysozoa</taxon>
        <taxon>Nematoda</taxon>
        <taxon>Enoplea</taxon>
        <taxon>Dorylaimia</taxon>
        <taxon>Mermithida</taxon>
        <taxon>Mermithoidea</taxon>
        <taxon>Mermithidae</taxon>
        <taxon>Romanomermis</taxon>
    </lineage>
</organism>
<dbReference type="Proteomes" id="UP000887565">
    <property type="component" value="Unplaced"/>
</dbReference>
<evidence type="ECO:0000313" key="1">
    <source>
        <dbReference type="Proteomes" id="UP000887565"/>
    </source>
</evidence>
<evidence type="ECO:0000313" key="2">
    <source>
        <dbReference type="WBParaSite" id="nRc.2.0.1.t20811-RA"/>
    </source>
</evidence>
<dbReference type="AlphaFoldDB" id="A0A915J2X0"/>
<keyword evidence="1" id="KW-1185">Reference proteome</keyword>
<dbReference type="WBParaSite" id="nRc.2.0.1.t20811-RA">
    <property type="protein sequence ID" value="nRc.2.0.1.t20811-RA"/>
    <property type="gene ID" value="nRc.2.0.1.g20811"/>
</dbReference>
<protein>
    <submittedName>
        <fullName evidence="2">Uncharacterized protein</fullName>
    </submittedName>
</protein>
<reference evidence="2" key="1">
    <citation type="submission" date="2022-11" db="UniProtKB">
        <authorList>
            <consortium name="WormBaseParasite"/>
        </authorList>
    </citation>
    <scope>IDENTIFICATION</scope>
</reference>